<evidence type="ECO:0008006" key="4">
    <source>
        <dbReference type="Google" id="ProtNLM"/>
    </source>
</evidence>
<keyword evidence="1" id="KW-0812">Transmembrane</keyword>
<feature type="transmembrane region" description="Helical" evidence="1">
    <location>
        <begin position="65"/>
        <end position="86"/>
    </location>
</feature>
<reference evidence="2 3" key="1">
    <citation type="submission" date="2018-06" db="EMBL/GenBank/DDBJ databases">
        <title>Genome Sequence of the Brown Rot Fungal Pathogen Monilinia fructigena.</title>
        <authorList>
            <person name="Landi L."/>
            <person name="De Miccolis Angelini R.M."/>
            <person name="Pollastro S."/>
            <person name="Abate D."/>
            <person name="Faretra F."/>
            <person name="Romanazzi G."/>
        </authorList>
    </citation>
    <scope>NUCLEOTIDE SEQUENCE [LARGE SCALE GENOMIC DNA]</scope>
    <source>
        <strain evidence="2 3">Mfrg269</strain>
    </source>
</reference>
<evidence type="ECO:0000256" key="1">
    <source>
        <dbReference type="SAM" id="Phobius"/>
    </source>
</evidence>
<evidence type="ECO:0000313" key="2">
    <source>
        <dbReference type="EMBL" id="RAL67154.1"/>
    </source>
</evidence>
<dbReference type="OrthoDB" id="2561686at2759"/>
<protein>
    <recommendedName>
        <fullName evidence="4">TRP C-terminal domain-containing protein</fullName>
    </recommendedName>
</protein>
<feature type="transmembrane region" description="Helical" evidence="1">
    <location>
        <begin position="12"/>
        <end position="30"/>
    </location>
</feature>
<evidence type="ECO:0000313" key="3">
    <source>
        <dbReference type="Proteomes" id="UP000249056"/>
    </source>
</evidence>
<gene>
    <name evidence="2" type="ORF">DID88_007932</name>
</gene>
<dbReference type="Proteomes" id="UP000249056">
    <property type="component" value="Unassembled WGS sequence"/>
</dbReference>
<comment type="caution">
    <text evidence="2">The sequence shown here is derived from an EMBL/GenBank/DDBJ whole genome shotgun (WGS) entry which is preliminary data.</text>
</comment>
<organism evidence="2 3">
    <name type="scientific">Monilinia fructigena</name>
    <dbReference type="NCBI Taxonomy" id="38457"/>
    <lineage>
        <taxon>Eukaryota</taxon>
        <taxon>Fungi</taxon>
        <taxon>Dikarya</taxon>
        <taxon>Ascomycota</taxon>
        <taxon>Pezizomycotina</taxon>
        <taxon>Leotiomycetes</taxon>
        <taxon>Helotiales</taxon>
        <taxon>Sclerotiniaceae</taxon>
        <taxon>Monilinia</taxon>
    </lineage>
</organism>
<dbReference type="AlphaFoldDB" id="A0A395J4V6"/>
<dbReference type="EMBL" id="QKRW01000004">
    <property type="protein sequence ID" value="RAL67154.1"/>
    <property type="molecule type" value="Genomic_DNA"/>
</dbReference>
<proteinExistence type="predicted"/>
<keyword evidence="1" id="KW-1133">Transmembrane helix</keyword>
<feature type="transmembrane region" description="Helical" evidence="1">
    <location>
        <begin position="37"/>
        <end position="59"/>
    </location>
</feature>
<sequence length="105" mass="11325">MPSLAESIFNLISSITNAITATFSSIIAVFQSILHTILGLINAIFSAIGAVITGIAQTFEVLLKFLLNNAIVIGSFVIIFFAYTIYQRQQGRPITAAPSSPKKTY</sequence>
<accession>A0A395J4V6</accession>
<keyword evidence="1" id="KW-0472">Membrane</keyword>
<keyword evidence="3" id="KW-1185">Reference proteome</keyword>
<name>A0A395J4V6_9HELO</name>